<proteinExistence type="predicted"/>
<dbReference type="Proteomes" id="UP000226192">
    <property type="component" value="Unassembled WGS sequence"/>
</dbReference>
<reference evidence="1 2" key="1">
    <citation type="submission" date="2017-06" db="EMBL/GenBank/DDBJ databases">
        <title>Ant-infecting Ophiocordyceps genomes reveal a high diversity of potential behavioral manipulation genes and a possible major role for enterotoxins.</title>
        <authorList>
            <person name="De Bekker C."/>
            <person name="Evans H.C."/>
            <person name="Brachmann A."/>
            <person name="Hughes D.P."/>
        </authorList>
    </citation>
    <scope>NUCLEOTIDE SEQUENCE [LARGE SCALE GENOMIC DNA]</scope>
    <source>
        <strain evidence="1 2">Map64</strain>
    </source>
</reference>
<keyword evidence="2" id="KW-1185">Reference proteome</keyword>
<organism evidence="1 2">
    <name type="scientific">Ophiocordyceps australis</name>
    <dbReference type="NCBI Taxonomy" id="1399860"/>
    <lineage>
        <taxon>Eukaryota</taxon>
        <taxon>Fungi</taxon>
        <taxon>Dikarya</taxon>
        <taxon>Ascomycota</taxon>
        <taxon>Pezizomycotina</taxon>
        <taxon>Sordariomycetes</taxon>
        <taxon>Hypocreomycetidae</taxon>
        <taxon>Hypocreales</taxon>
        <taxon>Ophiocordycipitaceae</taxon>
        <taxon>Ophiocordyceps</taxon>
    </lineage>
</organism>
<evidence type="ECO:0000313" key="1">
    <source>
        <dbReference type="EMBL" id="PHH65048.1"/>
    </source>
</evidence>
<dbReference type="OrthoDB" id="4925613at2759"/>
<name>A0A2C5XJN2_9HYPO</name>
<evidence type="ECO:0000313" key="2">
    <source>
        <dbReference type="Proteomes" id="UP000226192"/>
    </source>
</evidence>
<comment type="caution">
    <text evidence="1">The sequence shown here is derived from an EMBL/GenBank/DDBJ whole genome shotgun (WGS) entry which is preliminary data.</text>
</comment>
<sequence length="120" mass="14191">MSSQAGWCRDSFRAWVSQQDLLRFCSDGVCDAWWHEMDMGHWVRAAPVIRTYRDEPQTEEEWARYNAEMQRAYAMTAREWRVMCARAVVEAELCVVSFDFFFFQVETELCVVSFDFLSSS</sequence>
<dbReference type="AlphaFoldDB" id="A0A2C5XJN2"/>
<dbReference type="EMBL" id="NJET01000022">
    <property type="protein sequence ID" value="PHH65048.1"/>
    <property type="molecule type" value="Genomic_DNA"/>
</dbReference>
<protein>
    <submittedName>
        <fullName evidence="1">Uncharacterized protein</fullName>
    </submittedName>
</protein>
<accession>A0A2C5XJN2</accession>
<gene>
    <name evidence="1" type="ORF">CDD81_3446</name>
</gene>